<organism evidence="1 2">
    <name type="scientific">Hymenobacter aerilatus</name>
    <dbReference type="NCBI Taxonomy" id="2932251"/>
    <lineage>
        <taxon>Bacteria</taxon>
        <taxon>Pseudomonadati</taxon>
        <taxon>Bacteroidota</taxon>
        <taxon>Cytophagia</taxon>
        <taxon>Cytophagales</taxon>
        <taxon>Hymenobacteraceae</taxon>
        <taxon>Hymenobacter</taxon>
    </lineage>
</organism>
<dbReference type="Proteomes" id="UP000829925">
    <property type="component" value="Chromosome"/>
</dbReference>
<accession>A0A8T9SUF7</accession>
<gene>
    <name evidence="1" type="ORF">MUN82_18895</name>
</gene>
<proteinExistence type="predicted"/>
<keyword evidence="2" id="KW-1185">Reference proteome</keyword>
<protein>
    <submittedName>
        <fullName evidence="1">Uncharacterized protein</fullName>
    </submittedName>
</protein>
<name>A0A8T9SUF7_9BACT</name>
<evidence type="ECO:0000313" key="1">
    <source>
        <dbReference type="EMBL" id="UOR04991.1"/>
    </source>
</evidence>
<dbReference type="AlphaFoldDB" id="A0A8T9SUF7"/>
<sequence>MTATCLAGVTATSPDSIPAPAQLIRQLAADVCQRLATDKQQAAFATMSPPQAQDIFERVLSATIKEKDSSIRQIAQRSDVPNAYERLLRNLATLVSVQLIKTCPDASTLYGRFAGARSDAPTPAEQALVQSWGDELCQRLADLQKAGRLQGKTSAECIELFHQEYNASLAKRGPQIMQLYGADGNSQLVVDLLSNRITQYMQQHCLQTLLLLRGTDAK</sequence>
<dbReference type="KEGG" id="haei:MUN82_18895"/>
<dbReference type="EMBL" id="CP095053">
    <property type="protein sequence ID" value="UOR04991.1"/>
    <property type="molecule type" value="Genomic_DNA"/>
</dbReference>
<evidence type="ECO:0000313" key="2">
    <source>
        <dbReference type="Proteomes" id="UP000829925"/>
    </source>
</evidence>
<dbReference type="RefSeq" id="WP_245092907.1">
    <property type="nucleotide sequence ID" value="NZ_CP095053.1"/>
</dbReference>
<reference evidence="1 2" key="1">
    <citation type="submission" date="2022-04" db="EMBL/GenBank/DDBJ databases">
        <title>Hymenobacter sp. isolated from the air.</title>
        <authorList>
            <person name="Won M."/>
            <person name="Lee C.-M."/>
            <person name="Woen H.-Y."/>
            <person name="Kwon S.-W."/>
        </authorList>
    </citation>
    <scope>NUCLEOTIDE SEQUENCE [LARGE SCALE GENOMIC DNA]</scope>
    <source>
        <strain evidence="2">5413 J-13</strain>
    </source>
</reference>